<comment type="similarity">
    <text evidence="3 11">Belongs to the UMP kinase family.</text>
</comment>
<sequence length="241" mass="26608">MSNKKNPVYRRILLKISGESFQGDNKFGIDVNTVKKLAQEIKFISQLGVQVSLVIGSGNLFRGGILCKSGINLVTSHHIGILSTIINSLAMKDAMHSISTKTYLMSAIPINGICNIYNWEQAISLLSKNVIVIFSAGIGSPCFTTDSAACLRGIETRSDIVLKGTKVDGVYSSDPKKDKKAILYRHLKYKDVLKKELKVMDLSAFILARDHNLPIRVFNINKKGNLYRIIIGKNEGTLIHS</sequence>
<dbReference type="GO" id="GO:0005829">
    <property type="term" value="C:cytosol"/>
    <property type="evidence" value="ECO:0007669"/>
    <property type="project" value="TreeGrafter"/>
</dbReference>
<feature type="binding site" evidence="11">
    <location>
        <begin position="15"/>
        <end position="18"/>
    </location>
    <ligand>
        <name>ATP</name>
        <dbReference type="ChEBI" id="CHEBI:30616"/>
    </ligand>
</feature>
<dbReference type="InterPro" id="IPR001048">
    <property type="entry name" value="Asp/Glu/Uridylate_kinase"/>
</dbReference>
<feature type="binding site" evidence="11">
    <location>
        <begin position="138"/>
        <end position="145"/>
    </location>
    <ligand>
        <name>UMP</name>
        <dbReference type="ChEBI" id="CHEBI:57865"/>
    </ligand>
</feature>
<organism evidence="13 14">
    <name type="scientific">Buchnera aphidicola</name>
    <name type="common">Muscaphis stroyani</name>
    <dbReference type="NCBI Taxonomy" id="1241869"/>
    <lineage>
        <taxon>Bacteria</taxon>
        <taxon>Pseudomonadati</taxon>
        <taxon>Pseudomonadota</taxon>
        <taxon>Gammaproteobacteria</taxon>
        <taxon>Enterobacterales</taxon>
        <taxon>Erwiniaceae</taxon>
        <taxon>Buchnera</taxon>
    </lineage>
</organism>
<dbReference type="InterPro" id="IPR036393">
    <property type="entry name" value="AceGlu_kinase-like_sf"/>
</dbReference>
<evidence type="ECO:0000259" key="12">
    <source>
        <dbReference type="Pfam" id="PF00696"/>
    </source>
</evidence>
<dbReference type="CDD" id="cd04254">
    <property type="entry name" value="AAK_UMPK-PyrH-Ec"/>
    <property type="match status" value="1"/>
</dbReference>
<dbReference type="GO" id="GO:0005524">
    <property type="term" value="F:ATP binding"/>
    <property type="evidence" value="ECO:0007669"/>
    <property type="project" value="UniProtKB-KW"/>
</dbReference>
<evidence type="ECO:0000256" key="8">
    <source>
        <dbReference type="ARBA" id="ARBA00022840"/>
    </source>
</evidence>
<evidence type="ECO:0000256" key="3">
    <source>
        <dbReference type="ARBA" id="ARBA00007614"/>
    </source>
</evidence>
<comment type="catalytic activity">
    <reaction evidence="10 11">
        <text>UMP + ATP = UDP + ADP</text>
        <dbReference type="Rhea" id="RHEA:24400"/>
        <dbReference type="ChEBI" id="CHEBI:30616"/>
        <dbReference type="ChEBI" id="CHEBI:57865"/>
        <dbReference type="ChEBI" id="CHEBI:58223"/>
        <dbReference type="ChEBI" id="CHEBI:456216"/>
        <dbReference type="EC" id="2.7.4.22"/>
    </reaction>
</comment>
<comment type="subcellular location">
    <subcellularLocation>
        <location evidence="1 11">Cytoplasm</location>
    </subcellularLocation>
</comment>
<evidence type="ECO:0000256" key="5">
    <source>
        <dbReference type="ARBA" id="ARBA00022679"/>
    </source>
</evidence>
<keyword evidence="8 11" id="KW-0067">ATP-binding</keyword>
<feature type="binding site" evidence="11">
    <location>
        <position position="174"/>
    </location>
    <ligand>
        <name>ATP</name>
        <dbReference type="ChEBI" id="CHEBI:30616"/>
    </ligand>
</feature>
<comment type="activity regulation">
    <text evidence="11">Inhibited by UTP.</text>
</comment>
<dbReference type="OrthoDB" id="9807458at2"/>
<feature type="domain" description="Aspartate/glutamate/uridylate kinase" evidence="12">
    <location>
        <begin position="11"/>
        <end position="219"/>
    </location>
</feature>
<name>A0A4D6Y4N4_9GAMM</name>
<evidence type="ECO:0000256" key="4">
    <source>
        <dbReference type="ARBA" id="ARBA00022490"/>
    </source>
</evidence>
<accession>A0A4D6Y4N4</accession>
<dbReference type="Pfam" id="PF00696">
    <property type="entry name" value="AA_kinase"/>
    <property type="match status" value="1"/>
</dbReference>
<dbReference type="NCBIfam" id="TIGR02075">
    <property type="entry name" value="pyrH_bact"/>
    <property type="match status" value="1"/>
</dbReference>
<keyword evidence="7 11" id="KW-0418">Kinase</keyword>
<evidence type="ECO:0000256" key="2">
    <source>
        <dbReference type="ARBA" id="ARBA00004791"/>
    </source>
</evidence>
<dbReference type="EMBL" id="CP034861">
    <property type="protein sequence ID" value="QCI24317.1"/>
    <property type="molecule type" value="Genomic_DNA"/>
</dbReference>
<keyword evidence="9 11" id="KW-0665">Pyrimidine biosynthesis</keyword>
<evidence type="ECO:0000256" key="9">
    <source>
        <dbReference type="ARBA" id="ARBA00022975"/>
    </source>
</evidence>
<comment type="caution">
    <text evidence="11">Lacks conserved residue(s) required for the propagation of feature annotation.</text>
</comment>
<keyword evidence="5 11" id="KW-0808">Transferase</keyword>
<dbReference type="InterPro" id="IPR015963">
    <property type="entry name" value="Uridylate_kinase_bac"/>
</dbReference>
<evidence type="ECO:0000256" key="11">
    <source>
        <dbReference type="HAMAP-Rule" id="MF_01220"/>
    </source>
</evidence>
<reference evidence="13 14" key="2">
    <citation type="submission" date="2019-05" db="EMBL/GenBank/DDBJ databases">
        <title>Genome evolution of the obligate endosymbiont Buchnera aphidicola.</title>
        <authorList>
            <person name="Moran N.A."/>
        </authorList>
    </citation>
    <scope>NUCLEOTIDE SEQUENCE [LARGE SCALE GENOMIC DNA]</scope>
    <source>
        <strain evidence="13 14">Mst</strain>
    </source>
</reference>
<dbReference type="GO" id="GO:0033862">
    <property type="term" value="F:UMP kinase activity"/>
    <property type="evidence" value="ECO:0007669"/>
    <property type="project" value="UniProtKB-EC"/>
</dbReference>
<keyword evidence="6 11" id="KW-0547">Nucleotide-binding</keyword>
<dbReference type="PANTHER" id="PTHR42833">
    <property type="entry name" value="URIDYLATE KINASE"/>
    <property type="match status" value="1"/>
</dbReference>
<reference evidence="13 14" key="1">
    <citation type="submission" date="2018-12" db="EMBL/GenBank/DDBJ databases">
        <authorList>
            <person name="Chong R.A."/>
        </authorList>
    </citation>
    <scope>NUCLEOTIDE SEQUENCE [LARGE SCALE GENOMIC DNA]</scope>
    <source>
        <strain evidence="13 14">Mst</strain>
    </source>
</reference>
<feature type="binding site" evidence="11">
    <location>
        <position position="58"/>
    </location>
    <ligand>
        <name>ATP</name>
        <dbReference type="ChEBI" id="CHEBI:30616"/>
    </ligand>
</feature>
<feature type="binding site" evidence="11">
    <location>
        <position position="171"/>
    </location>
    <ligand>
        <name>ATP</name>
        <dbReference type="ChEBI" id="CHEBI:30616"/>
    </ligand>
</feature>
<evidence type="ECO:0000313" key="13">
    <source>
        <dbReference type="EMBL" id="QCI24317.1"/>
    </source>
</evidence>
<dbReference type="SUPFAM" id="SSF53633">
    <property type="entry name" value="Carbamate kinase-like"/>
    <property type="match status" value="1"/>
</dbReference>
<evidence type="ECO:0000256" key="1">
    <source>
        <dbReference type="ARBA" id="ARBA00004496"/>
    </source>
</evidence>
<dbReference type="InterPro" id="IPR011817">
    <property type="entry name" value="Uridylate_kinase"/>
</dbReference>
<dbReference type="Proteomes" id="UP000298673">
    <property type="component" value="Chromosome"/>
</dbReference>
<feature type="binding site" evidence="11">
    <location>
        <position position="165"/>
    </location>
    <ligand>
        <name>ATP</name>
        <dbReference type="ChEBI" id="CHEBI:30616"/>
    </ligand>
</feature>
<dbReference type="HAMAP" id="MF_01220_B">
    <property type="entry name" value="PyrH_B"/>
    <property type="match status" value="1"/>
</dbReference>
<comment type="subunit">
    <text evidence="11">Homohexamer.</text>
</comment>
<evidence type="ECO:0000256" key="10">
    <source>
        <dbReference type="ARBA" id="ARBA00047767"/>
    </source>
</evidence>
<feature type="binding site" evidence="11">
    <location>
        <position position="62"/>
    </location>
    <ligand>
        <name>ATP</name>
        <dbReference type="ChEBI" id="CHEBI:30616"/>
    </ligand>
</feature>
<dbReference type="EC" id="2.7.4.22" evidence="11"/>
<dbReference type="PANTHER" id="PTHR42833:SF4">
    <property type="entry name" value="URIDYLATE KINASE PUMPKIN, CHLOROPLASTIC"/>
    <property type="match status" value="1"/>
</dbReference>
<evidence type="ECO:0000313" key="14">
    <source>
        <dbReference type="Proteomes" id="UP000298673"/>
    </source>
</evidence>
<dbReference type="PIRSF" id="PIRSF005650">
    <property type="entry name" value="Uridylate_kin"/>
    <property type="match status" value="1"/>
</dbReference>
<comment type="pathway">
    <text evidence="2 11">Pyrimidine metabolism; CTP biosynthesis via de novo pathway; UDP from UMP (UMPK route): step 1/1.</text>
</comment>
<gene>
    <name evidence="11" type="primary">pyrH</name>
    <name evidence="13" type="ORF">D9V75_01120</name>
</gene>
<dbReference type="GO" id="GO:0006225">
    <property type="term" value="P:UDP biosynthetic process"/>
    <property type="evidence" value="ECO:0007669"/>
    <property type="project" value="TreeGrafter"/>
</dbReference>
<evidence type="ECO:0000256" key="6">
    <source>
        <dbReference type="ARBA" id="ARBA00022741"/>
    </source>
</evidence>
<dbReference type="AlphaFoldDB" id="A0A4D6Y4N4"/>
<dbReference type="Gene3D" id="3.40.1160.10">
    <property type="entry name" value="Acetylglutamate kinase-like"/>
    <property type="match status" value="1"/>
</dbReference>
<protein>
    <recommendedName>
        <fullName evidence="11">Uridylate kinase</fullName>
        <shortName evidence="11">UK</shortName>
        <ecNumber evidence="11">2.7.4.22</ecNumber>
    </recommendedName>
    <alternativeName>
        <fullName evidence="11">Uridine monophosphate kinase</fullName>
        <shortName evidence="11">UMP kinase</shortName>
        <shortName evidence="11">UMPK</shortName>
    </alternativeName>
</protein>
<keyword evidence="4 11" id="KW-0963">Cytoplasm</keyword>
<comment type="function">
    <text evidence="11">Catalyzes the reversible phosphorylation of UMP to UDP.</text>
</comment>
<dbReference type="FunFam" id="3.40.1160.10:FF:000001">
    <property type="entry name" value="Uridylate kinase"/>
    <property type="match status" value="1"/>
</dbReference>
<dbReference type="RefSeq" id="WP_158343445.1">
    <property type="nucleotide sequence ID" value="NZ_CP034861.1"/>
</dbReference>
<dbReference type="GO" id="GO:0044210">
    <property type="term" value="P:'de novo' CTP biosynthetic process"/>
    <property type="evidence" value="ECO:0007669"/>
    <property type="project" value="UniProtKB-UniRule"/>
</dbReference>
<dbReference type="UniPathway" id="UPA00159">
    <property type="reaction ID" value="UER00275"/>
</dbReference>
<proteinExistence type="inferred from homology"/>
<evidence type="ECO:0000256" key="7">
    <source>
        <dbReference type="ARBA" id="ARBA00022777"/>
    </source>
</evidence>